<accession>A0A2T0LSC9</accession>
<dbReference type="EMBL" id="PVNH01000007">
    <property type="protein sequence ID" value="PRX46566.1"/>
    <property type="molecule type" value="Genomic_DNA"/>
</dbReference>
<keyword evidence="2" id="KW-1185">Reference proteome</keyword>
<sequence length="80" mass="8929">MVRETPGRDGRRSPVLRTGCGREVSVTRLRVDGGQAPIERVSLSISCQDHDGERLWTSLTPDEARRLARWLFDQAGPAAR</sequence>
<dbReference type="Proteomes" id="UP000238362">
    <property type="component" value="Unassembled WGS sequence"/>
</dbReference>
<reference evidence="1 2" key="1">
    <citation type="submission" date="2018-03" db="EMBL/GenBank/DDBJ databases">
        <title>Genomic Encyclopedia of Type Strains, Phase III (KMG-III): the genomes of soil and plant-associated and newly described type strains.</title>
        <authorList>
            <person name="Whitman W."/>
        </authorList>
    </citation>
    <scope>NUCLEOTIDE SEQUENCE [LARGE SCALE GENOMIC DNA]</scope>
    <source>
        <strain evidence="1 2">CGMCC 4.7125</strain>
    </source>
</reference>
<name>A0A2T0LSC9_9PSEU</name>
<dbReference type="OrthoDB" id="3855665at2"/>
<dbReference type="RefSeq" id="WP_146147518.1">
    <property type="nucleotide sequence ID" value="NZ_PVNH01000007.1"/>
</dbReference>
<evidence type="ECO:0000313" key="1">
    <source>
        <dbReference type="EMBL" id="PRX46566.1"/>
    </source>
</evidence>
<organism evidence="1 2">
    <name type="scientific">Prauserella shujinwangii</name>
    <dbReference type="NCBI Taxonomy" id="1453103"/>
    <lineage>
        <taxon>Bacteria</taxon>
        <taxon>Bacillati</taxon>
        <taxon>Actinomycetota</taxon>
        <taxon>Actinomycetes</taxon>
        <taxon>Pseudonocardiales</taxon>
        <taxon>Pseudonocardiaceae</taxon>
        <taxon>Prauserella</taxon>
    </lineage>
</organism>
<dbReference type="AlphaFoldDB" id="A0A2T0LSC9"/>
<comment type="caution">
    <text evidence="1">The sequence shown here is derived from an EMBL/GenBank/DDBJ whole genome shotgun (WGS) entry which is preliminary data.</text>
</comment>
<gene>
    <name evidence="1" type="ORF">B0I33_107143</name>
</gene>
<proteinExistence type="predicted"/>
<evidence type="ECO:0000313" key="2">
    <source>
        <dbReference type="Proteomes" id="UP000238362"/>
    </source>
</evidence>
<protein>
    <submittedName>
        <fullName evidence="1">Uncharacterized protein</fullName>
    </submittedName>
</protein>